<keyword evidence="1" id="KW-0472">Membrane</keyword>
<gene>
    <name evidence="2" type="ORF">BHK69_18865</name>
</gene>
<accession>A0A1D7U4D2</accession>
<proteinExistence type="predicted"/>
<dbReference type="EMBL" id="CP017147">
    <property type="protein sequence ID" value="AOO82229.1"/>
    <property type="molecule type" value="Genomic_DNA"/>
</dbReference>
<evidence type="ECO:0000256" key="1">
    <source>
        <dbReference type="SAM" id="Phobius"/>
    </source>
</evidence>
<dbReference type="Proteomes" id="UP000094969">
    <property type="component" value="Chromosome"/>
</dbReference>
<reference evidence="2 3" key="1">
    <citation type="journal article" date="2015" name="Antonie Van Leeuwenhoek">
        <title>Bosea vaviloviae sp. nov., a new species of slow-growing rhizobia isolated from nodules of the relict species Vavilovia formosa (Stev.) Fed.</title>
        <authorList>
            <person name="Safronova V.I."/>
            <person name="Kuznetsova I.G."/>
            <person name="Sazanova A.L."/>
            <person name="Kimeklis A.K."/>
            <person name="Belimov A.A."/>
            <person name="Andronov E.E."/>
            <person name="Pinaev A.G."/>
            <person name="Chizhevskaya E.P."/>
            <person name="Pukhaev A.R."/>
            <person name="Popov K.P."/>
            <person name="Willems A."/>
            <person name="Tikhonovich I.A."/>
        </authorList>
    </citation>
    <scope>NUCLEOTIDE SEQUENCE [LARGE SCALE GENOMIC DNA]</scope>
    <source>
        <strain evidence="2 3">Vaf18</strain>
    </source>
</reference>
<name>A0A1D7U4D2_9HYPH</name>
<keyword evidence="3" id="KW-1185">Reference proteome</keyword>
<evidence type="ECO:0000313" key="3">
    <source>
        <dbReference type="Proteomes" id="UP000094969"/>
    </source>
</evidence>
<sequence>MMKWLTRPWSRVEALRVIFFGLGAAAVVFALGTSLSDLFFDLFRPLHAFFADGWAVAFGIAAAFLGGYKFATAQG</sequence>
<keyword evidence="1" id="KW-0812">Transmembrane</keyword>
<dbReference type="AlphaFoldDB" id="A0A1D7U4D2"/>
<dbReference type="KEGG" id="bvv:BHK69_18865"/>
<feature type="transmembrane region" description="Helical" evidence="1">
    <location>
        <begin position="46"/>
        <end position="68"/>
    </location>
</feature>
<protein>
    <submittedName>
        <fullName evidence="2">Uncharacterized protein</fullName>
    </submittedName>
</protein>
<organism evidence="2 3">
    <name type="scientific">Bosea vaviloviae</name>
    <dbReference type="NCBI Taxonomy" id="1526658"/>
    <lineage>
        <taxon>Bacteria</taxon>
        <taxon>Pseudomonadati</taxon>
        <taxon>Pseudomonadota</taxon>
        <taxon>Alphaproteobacteria</taxon>
        <taxon>Hyphomicrobiales</taxon>
        <taxon>Boseaceae</taxon>
        <taxon>Bosea</taxon>
    </lineage>
</organism>
<evidence type="ECO:0000313" key="2">
    <source>
        <dbReference type="EMBL" id="AOO82229.1"/>
    </source>
</evidence>
<keyword evidence="1" id="KW-1133">Transmembrane helix</keyword>